<accession>A0A8H7RRX4</accession>
<dbReference type="Proteomes" id="UP000650833">
    <property type="component" value="Unassembled WGS sequence"/>
</dbReference>
<feature type="region of interest" description="Disordered" evidence="1">
    <location>
        <begin position="1"/>
        <end position="32"/>
    </location>
</feature>
<proteinExistence type="predicted"/>
<sequence length="231" mass="26425">MPSYRSLYNITPPRKLDSSNLSNTKHSTSEFSTTIDTNNASDIVKLLKTRLQYAQIKLQKGMSTEDLQLIERAFFSSPRQPRRLLASEFPPIPQSSSPQSRRVGRMLLSAMSPAQNSWRKKKKIREQRKNELIEDEAAAKTILMLSSSSYTSSFFEPRHHTTTAVSSLPYFTVMNNTSSVESVFSSEEMMQRLSSLYVYKHFEQQHSSDNIFDAVSNVADYEEQSNCSRKI</sequence>
<keyword evidence="3" id="KW-1185">Reference proteome</keyword>
<reference evidence="2" key="1">
    <citation type="submission" date="2020-12" db="EMBL/GenBank/DDBJ databases">
        <title>Metabolic potential, ecology and presence of endohyphal bacteria is reflected in genomic diversity of Mucoromycotina.</title>
        <authorList>
            <person name="Muszewska A."/>
            <person name="Okrasinska A."/>
            <person name="Steczkiewicz K."/>
            <person name="Drgas O."/>
            <person name="Orlowska M."/>
            <person name="Perlinska-Lenart U."/>
            <person name="Aleksandrzak-Piekarczyk T."/>
            <person name="Szatraj K."/>
            <person name="Zielenkiewicz U."/>
            <person name="Pilsyk S."/>
            <person name="Malc E."/>
            <person name="Mieczkowski P."/>
            <person name="Kruszewska J.S."/>
            <person name="Biernat P."/>
            <person name="Pawlowska J."/>
        </authorList>
    </citation>
    <scope>NUCLEOTIDE SEQUENCE</scope>
    <source>
        <strain evidence="2">CBS 226.32</strain>
    </source>
</reference>
<evidence type="ECO:0000313" key="3">
    <source>
        <dbReference type="Proteomes" id="UP000650833"/>
    </source>
</evidence>
<name>A0A8H7RRX4_9FUNG</name>
<comment type="caution">
    <text evidence="2">The sequence shown here is derived from an EMBL/GenBank/DDBJ whole genome shotgun (WGS) entry which is preliminary data.</text>
</comment>
<evidence type="ECO:0000256" key="1">
    <source>
        <dbReference type="SAM" id="MobiDB-lite"/>
    </source>
</evidence>
<evidence type="ECO:0000313" key="2">
    <source>
        <dbReference type="EMBL" id="KAG2215565.1"/>
    </source>
</evidence>
<dbReference type="AlphaFoldDB" id="A0A8H7RRX4"/>
<dbReference type="EMBL" id="JAEPRC010000006">
    <property type="protein sequence ID" value="KAG2215565.1"/>
    <property type="molecule type" value="Genomic_DNA"/>
</dbReference>
<feature type="compositionally biased region" description="Polar residues" evidence="1">
    <location>
        <begin position="18"/>
        <end position="32"/>
    </location>
</feature>
<organism evidence="2 3">
    <name type="scientific">Mucor plumbeus</name>
    <dbReference type="NCBI Taxonomy" id="97098"/>
    <lineage>
        <taxon>Eukaryota</taxon>
        <taxon>Fungi</taxon>
        <taxon>Fungi incertae sedis</taxon>
        <taxon>Mucoromycota</taxon>
        <taxon>Mucoromycotina</taxon>
        <taxon>Mucoromycetes</taxon>
        <taxon>Mucorales</taxon>
        <taxon>Mucorineae</taxon>
        <taxon>Mucoraceae</taxon>
        <taxon>Mucor</taxon>
    </lineage>
</organism>
<protein>
    <submittedName>
        <fullName evidence="2">Uncharacterized protein</fullName>
    </submittedName>
</protein>
<gene>
    <name evidence="2" type="ORF">INT46_000371</name>
</gene>
<dbReference type="OrthoDB" id="2282041at2759"/>